<dbReference type="Pfam" id="PF05679">
    <property type="entry name" value="CHGN"/>
    <property type="match status" value="1"/>
</dbReference>
<feature type="compositionally biased region" description="Polar residues" evidence="10">
    <location>
        <begin position="10"/>
        <end position="19"/>
    </location>
</feature>
<feature type="compositionally biased region" description="Low complexity" evidence="10">
    <location>
        <begin position="180"/>
        <end position="190"/>
    </location>
</feature>
<dbReference type="InterPro" id="IPR051227">
    <property type="entry name" value="CS_glycosyltransferase"/>
</dbReference>
<evidence type="ECO:0000256" key="9">
    <source>
        <dbReference type="RuleBase" id="RU364016"/>
    </source>
</evidence>
<dbReference type="EMBL" id="JAULJE010000013">
    <property type="protein sequence ID" value="KAK1335385.1"/>
    <property type="molecule type" value="Genomic_DNA"/>
</dbReference>
<dbReference type="SUPFAM" id="SSF53448">
    <property type="entry name" value="Nucleotide-diphospho-sugar transferases"/>
    <property type="match status" value="1"/>
</dbReference>
<protein>
    <recommendedName>
        <fullName evidence="9">Hexosyltransferase</fullName>
        <ecNumber evidence="9">2.4.1.-</ecNumber>
    </recommendedName>
</protein>
<comment type="caution">
    <text evidence="11">The sequence shown here is derived from an EMBL/GenBank/DDBJ whole genome shotgun (WGS) entry which is preliminary data.</text>
</comment>
<name>A0AA40LJR3_CNENI</name>
<keyword evidence="7 9" id="KW-0333">Golgi apparatus</keyword>
<dbReference type="EC" id="2.4.1.-" evidence="9"/>
<dbReference type="PANTHER" id="PTHR12369">
    <property type="entry name" value="CHONDROITIN SYNTHASE"/>
    <property type="match status" value="1"/>
</dbReference>
<feature type="compositionally biased region" description="Acidic residues" evidence="10">
    <location>
        <begin position="26"/>
        <end position="49"/>
    </location>
</feature>
<keyword evidence="12" id="KW-1185">Reference proteome</keyword>
<dbReference type="GO" id="GO:0008376">
    <property type="term" value="F:acetylgalactosaminyltransferase activity"/>
    <property type="evidence" value="ECO:0007669"/>
    <property type="project" value="InterPro"/>
</dbReference>
<sequence length="382" mass="42393">MHLRRRPATSFLSYSQVSRPQLPGGGEEEEEGDDDGPPEDEAASEDSEEAAGPAAGRWREEAIDWQRTFSVGAMDFELLRSDWNDLRCNVSGNLQLPEAEAVDVVAQYMERLNARHGGLYALLRIVNVEKRRDSARGSRFLLELELQERGGGRRRLSEFVFLRLPGARAGDADWDEESPEPAAAAPSASARPDGLPELCRPLRLAWRQDVMVHFIVPVKNQARWVAQFLADMAALHARTGDSHFSVVLVDFESEDMDVERALRAAGCPGNAPRPTRTQRDPAEWVPVPEASRELERSAGLQAGVDAVEDASSIVFLCDLHIHFPPNILDAIRKHCVEGRLAFAPVVMRLGCGSSPADPHGYWEVNGFGLFGIYKSDFDRWEA</sequence>
<evidence type="ECO:0000256" key="8">
    <source>
        <dbReference type="ARBA" id="ARBA00023136"/>
    </source>
</evidence>
<dbReference type="InterPro" id="IPR029044">
    <property type="entry name" value="Nucleotide-diphossugar_trans"/>
</dbReference>
<dbReference type="GO" id="GO:0032580">
    <property type="term" value="C:Golgi cisterna membrane"/>
    <property type="evidence" value="ECO:0007669"/>
    <property type="project" value="UniProtKB-SubCell"/>
</dbReference>
<comment type="subcellular location">
    <subcellularLocation>
        <location evidence="1 9">Golgi apparatus</location>
        <location evidence="1 9">Golgi stack membrane</location>
        <topology evidence="1 9">Single-pass type II membrane protein</topology>
    </subcellularLocation>
</comment>
<dbReference type="Proteomes" id="UP001177744">
    <property type="component" value="Unassembled WGS sequence"/>
</dbReference>
<keyword evidence="6" id="KW-1133">Transmembrane helix</keyword>
<evidence type="ECO:0000256" key="1">
    <source>
        <dbReference type="ARBA" id="ARBA00004447"/>
    </source>
</evidence>
<evidence type="ECO:0000313" key="12">
    <source>
        <dbReference type="Proteomes" id="UP001177744"/>
    </source>
</evidence>
<evidence type="ECO:0000313" key="11">
    <source>
        <dbReference type="EMBL" id="KAK1335385.1"/>
    </source>
</evidence>
<gene>
    <name evidence="11" type="ORF">QTO34_003171</name>
</gene>
<dbReference type="AlphaFoldDB" id="A0AA40LJR3"/>
<keyword evidence="8" id="KW-0472">Membrane</keyword>
<accession>A0AA40LJR3</accession>
<reference evidence="11" key="1">
    <citation type="submission" date="2023-06" db="EMBL/GenBank/DDBJ databases">
        <title>Reference genome for the Northern bat (Eptesicus nilssonii), a most northern bat species.</title>
        <authorList>
            <person name="Laine V.N."/>
            <person name="Pulliainen A.T."/>
            <person name="Lilley T.M."/>
        </authorList>
    </citation>
    <scope>NUCLEOTIDE SEQUENCE</scope>
    <source>
        <strain evidence="11">BLF_Eptnil</strain>
        <tissue evidence="11">Kidney</tissue>
    </source>
</reference>
<evidence type="ECO:0000256" key="6">
    <source>
        <dbReference type="ARBA" id="ARBA00022989"/>
    </source>
</evidence>
<feature type="region of interest" description="Disordered" evidence="10">
    <location>
        <begin position="1"/>
        <end position="57"/>
    </location>
</feature>
<dbReference type="PANTHER" id="PTHR12369:SF46">
    <property type="entry name" value="N-ACETYL-BETA-GLUCOSAMINYL-GLYCOPROTEIN 4-BETA-N-ACETYLGALACTOSAMINYLTRANSFERASE 1"/>
    <property type="match status" value="1"/>
</dbReference>
<organism evidence="11 12">
    <name type="scientific">Cnephaeus nilssonii</name>
    <name type="common">Northern bat</name>
    <name type="synonym">Eptesicus nilssonii</name>
    <dbReference type="NCBI Taxonomy" id="3371016"/>
    <lineage>
        <taxon>Eukaryota</taxon>
        <taxon>Metazoa</taxon>
        <taxon>Chordata</taxon>
        <taxon>Craniata</taxon>
        <taxon>Vertebrata</taxon>
        <taxon>Euteleostomi</taxon>
        <taxon>Mammalia</taxon>
        <taxon>Eutheria</taxon>
        <taxon>Laurasiatheria</taxon>
        <taxon>Chiroptera</taxon>
        <taxon>Yangochiroptera</taxon>
        <taxon>Vespertilionidae</taxon>
        <taxon>Cnephaeus</taxon>
    </lineage>
</organism>
<keyword evidence="4" id="KW-0812">Transmembrane</keyword>
<evidence type="ECO:0000256" key="5">
    <source>
        <dbReference type="ARBA" id="ARBA00022968"/>
    </source>
</evidence>
<keyword evidence="5 9" id="KW-0735">Signal-anchor</keyword>
<comment type="similarity">
    <text evidence="2 9">Belongs to the chondroitin N-acetylgalactosaminyltransferase family.</text>
</comment>
<evidence type="ECO:0000256" key="4">
    <source>
        <dbReference type="ARBA" id="ARBA00022692"/>
    </source>
</evidence>
<keyword evidence="3 9" id="KW-0808">Transferase</keyword>
<evidence type="ECO:0000256" key="3">
    <source>
        <dbReference type="ARBA" id="ARBA00022679"/>
    </source>
</evidence>
<proteinExistence type="inferred from homology"/>
<dbReference type="InterPro" id="IPR008428">
    <property type="entry name" value="Chond_GalNAc"/>
</dbReference>
<feature type="region of interest" description="Disordered" evidence="10">
    <location>
        <begin position="171"/>
        <end position="192"/>
    </location>
</feature>
<evidence type="ECO:0000256" key="10">
    <source>
        <dbReference type="SAM" id="MobiDB-lite"/>
    </source>
</evidence>
<evidence type="ECO:0000256" key="2">
    <source>
        <dbReference type="ARBA" id="ARBA00009239"/>
    </source>
</evidence>
<evidence type="ECO:0000256" key="7">
    <source>
        <dbReference type="ARBA" id="ARBA00023034"/>
    </source>
</evidence>